<comment type="caution">
    <text evidence="3">The sequence shown here is derived from an EMBL/GenBank/DDBJ whole genome shotgun (WGS) entry which is preliminary data.</text>
</comment>
<keyword evidence="4" id="KW-1185">Reference proteome</keyword>
<gene>
    <name evidence="3" type="ORF">FSP39_010593</name>
</gene>
<feature type="region of interest" description="Disordered" evidence="1">
    <location>
        <begin position="75"/>
        <end position="109"/>
    </location>
</feature>
<protein>
    <recommendedName>
        <fullName evidence="2">SET domain-containing protein</fullName>
    </recommendedName>
</protein>
<feature type="domain" description="SET" evidence="2">
    <location>
        <begin position="6"/>
        <end position="47"/>
    </location>
</feature>
<organism evidence="3 4">
    <name type="scientific">Pinctada imbricata</name>
    <name type="common">Atlantic pearl-oyster</name>
    <name type="synonym">Pinctada martensii</name>
    <dbReference type="NCBI Taxonomy" id="66713"/>
    <lineage>
        <taxon>Eukaryota</taxon>
        <taxon>Metazoa</taxon>
        <taxon>Spiralia</taxon>
        <taxon>Lophotrochozoa</taxon>
        <taxon>Mollusca</taxon>
        <taxon>Bivalvia</taxon>
        <taxon>Autobranchia</taxon>
        <taxon>Pteriomorphia</taxon>
        <taxon>Pterioida</taxon>
        <taxon>Pterioidea</taxon>
        <taxon>Pteriidae</taxon>
        <taxon>Pinctada</taxon>
    </lineage>
</organism>
<reference evidence="3" key="1">
    <citation type="submission" date="2019-08" db="EMBL/GenBank/DDBJ databases">
        <title>The improved chromosome-level genome for the pearl oyster Pinctada fucata martensii using PacBio sequencing and Hi-C.</title>
        <authorList>
            <person name="Zheng Z."/>
        </authorList>
    </citation>
    <scope>NUCLEOTIDE SEQUENCE</scope>
    <source>
        <strain evidence="3">ZZ-2019</strain>
        <tissue evidence="3">Adductor muscle</tissue>
    </source>
</reference>
<feature type="compositionally biased region" description="Low complexity" evidence="1">
    <location>
        <begin position="93"/>
        <end position="104"/>
    </location>
</feature>
<evidence type="ECO:0000313" key="3">
    <source>
        <dbReference type="EMBL" id="KAK3087788.1"/>
    </source>
</evidence>
<proteinExistence type="predicted"/>
<evidence type="ECO:0000259" key="2">
    <source>
        <dbReference type="Pfam" id="PF21549"/>
    </source>
</evidence>
<dbReference type="AlphaFoldDB" id="A0AA88XU92"/>
<dbReference type="InterPro" id="IPR046341">
    <property type="entry name" value="SET_dom_sf"/>
</dbReference>
<dbReference type="Pfam" id="PF21549">
    <property type="entry name" value="PRDM2_PR"/>
    <property type="match status" value="1"/>
</dbReference>
<dbReference type="Gene3D" id="2.170.270.10">
    <property type="entry name" value="SET domain"/>
    <property type="match status" value="1"/>
</dbReference>
<name>A0AA88XU92_PINIB</name>
<dbReference type="EMBL" id="VSWD01000011">
    <property type="protein sequence ID" value="KAK3087788.1"/>
    <property type="molecule type" value="Genomic_DNA"/>
</dbReference>
<dbReference type="Proteomes" id="UP001186944">
    <property type="component" value="Unassembled WGS sequence"/>
</dbReference>
<evidence type="ECO:0000256" key="1">
    <source>
        <dbReference type="SAM" id="MobiDB-lite"/>
    </source>
</evidence>
<accession>A0AA88XU92</accession>
<dbReference type="InterPro" id="IPR001214">
    <property type="entry name" value="SET_dom"/>
</dbReference>
<sequence length="132" mass="14984">MLIISEDQNCMAYQLGTSIYYNTIKDVVIGQELMVWYAPQYAKKLGKSVVPDGISKVMLNMKVIYPSVDELPESKPFNPLFMEQSRQTTEMEQSQPDSPPIQSQTDNDSTALSQQNQVCILTKVFMLPARQE</sequence>
<evidence type="ECO:0000313" key="4">
    <source>
        <dbReference type="Proteomes" id="UP001186944"/>
    </source>
</evidence>